<protein>
    <submittedName>
        <fullName evidence="7">Rieske 2Fe-2S domain-containing protein</fullName>
    </submittedName>
</protein>
<evidence type="ECO:0000313" key="9">
    <source>
        <dbReference type="Proteomes" id="UP001320972"/>
    </source>
</evidence>
<dbReference type="SUPFAM" id="SSF50022">
    <property type="entry name" value="ISP domain"/>
    <property type="match status" value="1"/>
</dbReference>
<dbReference type="InterPro" id="IPR036922">
    <property type="entry name" value="Rieske_2Fe-2S_sf"/>
</dbReference>
<evidence type="ECO:0000256" key="3">
    <source>
        <dbReference type="ARBA" id="ARBA00023004"/>
    </source>
</evidence>
<organism evidence="7 10">
    <name type="scientific">Natronoglomus mannanivorans</name>
    <dbReference type="NCBI Taxonomy" id="2979990"/>
    <lineage>
        <taxon>Archaea</taxon>
        <taxon>Methanobacteriati</taxon>
        <taxon>Methanobacteriota</taxon>
        <taxon>Stenosarchaea group</taxon>
        <taxon>Halobacteria</taxon>
        <taxon>Halobacteriales</taxon>
        <taxon>Natrialbaceae</taxon>
        <taxon>Natronoglomus</taxon>
    </lineage>
</organism>
<evidence type="ECO:0000313" key="10">
    <source>
        <dbReference type="Proteomes" id="UP001321018"/>
    </source>
</evidence>
<keyword evidence="9" id="KW-1185">Reference proteome</keyword>
<comment type="caution">
    <text evidence="7">The sequence shown here is derived from an EMBL/GenBank/DDBJ whole genome shotgun (WGS) entry which is preliminary data.</text>
</comment>
<evidence type="ECO:0000256" key="1">
    <source>
        <dbReference type="ARBA" id="ARBA00022714"/>
    </source>
</evidence>
<dbReference type="InterPro" id="IPR017941">
    <property type="entry name" value="Rieske_2Fe-2S"/>
</dbReference>
<dbReference type="EMBL" id="JAOPKB010000020">
    <property type="protein sequence ID" value="MCU4975508.1"/>
    <property type="molecule type" value="Genomic_DNA"/>
</dbReference>
<proteinExistence type="predicted"/>
<keyword evidence="2" id="KW-0479">Metal-binding</keyword>
<evidence type="ECO:0000256" key="2">
    <source>
        <dbReference type="ARBA" id="ARBA00022723"/>
    </source>
</evidence>
<dbReference type="GO" id="GO:0046872">
    <property type="term" value="F:metal ion binding"/>
    <property type="evidence" value="ECO:0007669"/>
    <property type="project" value="UniProtKB-KW"/>
</dbReference>
<dbReference type="PROSITE" id="PS51296">
    <property type="entry name" value="RIESKE"/>
    <property type="match status" value="1"/>
</dbReference>
<dbReference type="AlphaFoldDB" id="A0AAP2Z2V9"/>
<dbReference type="Gene3D" id="2.102.10.10">
    <property type="entry name" value="Rieske [2Fe-2S] iron-sulphur domain"/>
    <property type="match status" value="1"/>
</dbReference>
<evidence type="ECO:0000313" key="7">
    <source>
        <dbReference type="EMBL" id="MCU4744091.1"/>
    </source>
</evidence>
<dbReference type="EMBL" id="JAOPKA010000021">
    <property type="protein sequence ID" value="MCU4744091.1"/>
    <property type="molecule type" value="Genomic_DNA"/>
</dbReference>
<dbReference type="GO" id="GO:0051537">
    <property type="term" value="F:2 iron, 2 sulfur cluster binding"/>
    <property type="evidence" value="ECO:0007669"/>
    <property type="project" value="UniProtKB-KW"/>
</dbReference>
<keyword evidence="1" id="KW-0001">2Fe-2S</keyword>
<evidence type="ECO:0000256" key="5">
    <source>
        <dbReference type="SAM" id="MobiDB-lite"/>
    </source>
</evidence>
<dbReference type="Proteomes" id="UP001320972">
    <property type="component" value="Unassembled WGS sequence"/>
</dbReference>
<evidence type="ECO:0000256" key="4">
    <source>
        <dbReference type="ARBA" id="ARBA00023014"/>
    </source>
</evidence>
<evidence type="ECO:0000313" key="8">
    <source>
        <dbReference type="EMBL" id="MCU4975508.1"/>
    </source>
</evidence>
<sequence length="147" mass="16066">MATRYRLTSVDTVLDDGSWLFTARNGRGEDVEVVLVPCEDENADSDVEAWVNRCTHENQRLSREGVGAIVRDGGIVCPKHGSIFDSCSGYCANGPAAESTLPSVDIAVENGQVYLTDEDVTYLHEGPRDDDENEDDEGPSSTSHIRF</sequence>
<accession>A0AAP2Z2V9</accession>
<evidence type="ECO:0000259" key="6">
    <source>
        <dbReference type="PROSITE" id="PS51296"/>
    </source>
</evidence>
<keyword evidence="3" id="KW-0408">Iron</keyword>
<feature type="domain" description="Rieske" evidence="6">
    <location>
        <begin position="42"/>
        <end position="115"/>
    </location>
</feature>
<gene>
    <name evidence="8" type="ORF">OB955_22740</name>
    <name evidence="7" type="ORF">OB960_22170</name>
</gene>
<dbReference type="Proteomes" id="UP001321018">
    <property type="component" value="Unassembled WGS sequence"/>
</dbReference>
<reference evidence="7 9" key="1">
    <citation type="submission" date="2022-09" db="EMBL/GenBank/DDBJ databases">
        <title>Enrichment on poylsaccharides allowed isolation of novel metabolic and taxonomic groups of Haloarchaea.</title>
        <authorList>
            <person name="Sorokin D.Y."/>
            <person name="Elcheninov A.G."/>
            <person name="Khizhniak T.V."/>
            <person name="Kolganova T.V."/>
            <person name="Kublanov I.V."/>
        </authorList>
    </citation>
    <scope>NUCLEOTIDE SEQUENCE</scope>
    <source>
        <strain evidence="8 9">AArc-m2/3/4</strain>
        <strain evidence="7">AArc-xg1-1</strain>
    </source>
</reference>
<feature type="region of interest" description="Disordered" evidence="5">
    <location>
        <begin position="122"/>
        <end position="147"/>
    </location>
</feature>
<dbReference type="Pfam" id="PF00355">
    <property type="entry name" value="Rieske"/>
    <property type="match status" value="1"/>
</dbReference>
<feature type="compositionally biased region" description="Acidic residues" evidence="5">
    <location>
        <begin position="128"/>
        <end position="138"/>
    </location>
</feature>
<keyword evidence="4" id="KW-0411">Iron-sulfur</keyword>
<name>A0AAP2Z2V9_9EURY</name>
<dbReference type="RefSeq" id="WP_338005895.1">
    <property type="nucleotide sequence ID" value="NZ_JAOPKA010000021.1"/>
</dbReference>
<dbReference type="CDD" id="cd03467">
    <property type="entry name" value="Rieske"/>
    <property type="match status" value="1"/>
</dbReference>